<proteinExistence type="inferred from homology"/>
<comment type="cofactor">
    <cofactor evidence="6">
        <name>Mg(2+)</name>
        <dbReference type="ChEBI" id="CHEBI:18420"/>
    </cofactor>
    <text evidence="6">Binds 1 Mg(2+) ion per subunit.</text>
</comment>
<evidence type="ECO:0000259" key="11">
    <source>
        <dbReference type="Pfam" id="PF02880"/>
    </source>
</evidence>
<dbReference type="InterPro" id="IPR016066">
    <property type="entry name" value="A-D-PHexomutase_CS"/>
</dbReference>
<protein>
    <recommendedName>
        <fullName evidence="6 8">Phosphoglucosamine mutase</fullName>
        <ecNumber evidence="6 8">5.4.2.10</ecNumber>
    </recommendedName>
</protein>
<dbReference type="PANTHER" id="PTHR42946">
    <property type="entry name" value="PHOSPHOHEXOSE MUTASE"/>
    <property type="match status" value="1"/>
</dbReference>
<evidence type="ECO:0000256" key="8">
    <source>
        <dbReference type="RuleBase" id="RU004327"/>
    </source>
</evidence>
<evidence type="ECO:0000256" key="2">
    <source>
        <dbReference type="ARBA" id="ARBA00022553"/>
    </source>
</evidence>
<comment type="catalytic activity">
    <reaction evidence="6 8">
        <text>alpha-D-glucosamine 1-phosphate = D-glucosamine 6-phosphate</text>
        <dbReference type="Rhea" id="RHEA:23424"/>
        <dbReference type="ChEBI" id="CHEBI:58516"/>
        <dbReference type="ChEBI" id="CHEBI:58725"/>
        <dbReference type="EC" id="5.4.2.10"/>
    </reaction>
</comment>
<evidence type="ECO:0000259" key="10">
    <source>
        <dbReference type="Pfam" id="PF02879"/>
    </source>
</evidence>
<dbReference type="InterPro" id="IPR050060">
    <property type="entry name" value="Phosphoglucosamine_mutase"/>
</dbReference>
<gene>
    <name evidence="6" type="primary">glmM</name>
    <name evidence="12" type="ORF">AVCANL283_07965</name>
</gene>
<dbReference type="Proteomes" id="UP000786183">
    <property type="component" value="Unassembled WGS sequence"/>
</dbReference>
<dbReference type="EC" id="5.4.2.10" evidence="6 8"/>
<dbReference type="RefSeq" id="WP_172230365.1">
    <property type="nucleotide sequence ID" value="NZ_CP035946.1"/>
</dbReference>
<dbReference type="EMBL" id="JACGBB010000025">
    <property type="protein sequence ID" value="MBZ7988025.1"/>
    <property type="molecule type" value="Genomic_DNA"/>
</dbReference>
<comment type="function">
    <text evidence="6 8">Catalyzes the conversion of glucosamine-6-phosphate to glucosamine-1-phosphate.</text>
</comment>
<dbReference type="InterPro" id="IPR005844">
    <property type="entry name" value="A-D-PHexomutase_a/b/a-I"/>
</dbReference>
<comment type="PTM">
    <text evidence="6">Activated by phosphorylation.</text>
</comment>
<dbReference type="InterPro" id="IPR005846">
    <property type="entry name" value="A-D-PHexomutase_a/b/a-III"/>
</dbReference>
<dbReference type="Gene3D" id="3.30.310.50">
    <property type="entry name" value="Alpha-D-phosphohexomutase, C-terminal domain"/>
    <property type="match status" value="1"/>
</dbReference>
<organism evidence="12 13">
    <name type="scientific">Campylobacter canadensis</name>
    <dbReference type="NCBI Taxonomy" id="449520"/>
    <lineage>
        <taxon>Bacteria</taxon>
        <taxon>Pseudomonadati</taxon>
        <taxon>Campylobacterota</taxon>
        <taxon>Epsilonproteobacteria</taxon>
        <taxon>Campylobacterales</taxon>
        <taxon>Campylobacteraceae</taxon>
        <taxon>Campylobacter</taxon>
    </lineage>
</organism>
<dbReference type="PRINTS" id="PR00509">
    <property type="entry name" value="PGMPMM"/>
</dbReference>
<dbReference type="PANTHER" id="PTHR42946:SF1">
    <property type="entry name" value="PHOSPHOGLUCOMUTASE (ALPHA-D-GLUCOSE-1,6-BISPHOSPHATE-DEPENDENT)"/>
    <property type="match status" value="1"/>
</dbReference>
<feature type="binding site" evidence="6">
    <location>
        <position position="243"/>
    </location>
    <ligand>
        <name>Mg(2+)</name>
        <dbReference type="ChEBI" id="CHEBI:18420"/>
    </ligand>
</feature>
<feature type="modified residue" description="Phosphoserine" evidence="6">
    <location>
        <position position="98"/>
    </location>
</feature>
<dbReference type="SUPFAM" id="SSF53738">
    <property type="entry name" value="Phosphoglucomutase, first 3 domains"/>
    <property type="match status" value="3"/>
</dbReference>
<dbReference type="GO" id="GO:0008966">
    <property type="term" value="F:phosphoglucosamine mutase activity"/>
    <property type="evidence" value="ECO:0007669"/>
    <property type="project" value="UniProtKB-EC"/>
</dbReference>
<dbReference type="Pfam" id="PF02880">
    <property type="entry name" value="PGM_PMM_III"/>
    <property type="match status" value="1"/>
</dbReference>
<evidence type="ECO:0000313" key="12">
    <source>
        <dbReference type="EMBL" id="MBZ7988025.1"/>
    </source>
</evidence>
<dbReference type="InterPro" id="IPR006352">
    <property type="entry name" value="GlmM_bact"/>
</dbReference>
<evidence type="ECO:0000256" key="1">
    <source>
        <dbReference type="ARBA" id="ARBA00010231"/>
    </source>
</evidence>
<keyword evidence="5 6" id="KW-0413">Isomerase</keyword>
<evidence type="ECO:0000256" key="4">
    <source>
        <dbReference type="ARBA" id="ARBA00022842"/>
    </source>
</evidence>
<keyword evidence="13" id="KW-1185">Reference proteome</keyword>
<evidence type="ECO:0000259" key="9">
    <source>
        <dbReference type="Pfam" id="PF02878"/>
    </source>
</evidence>
<keyword evidence="3 6" id="KW-0479">Metal-binding</keyword>
<comment type="similarity">
    <text evidence="1 6 7">Belongs to the phosphohexose mutase family.</text>
</comment>
<dbReference type="NCBIfam" id="TIGR01455">
    <property type="entry name" value="glmM"/>
    <property type="match status" value="1"/>
</dbReference>
<dbReference type="InterPro" id="IPR036900">
    <property type="entry name" value="A-D-PHexomutase_C_sf"/>
</dbReference>
<evidence type="ECO:0000313" key="13">
    <source>
        <dbReference type="Proteomes" id="UP000786183"/>
    </source>
</evidence>
<feature type="binding site" description="via phosphate group" evidence="6">
    <location>
        <position position="98"/>
    </location>
    <ligand>
        <name>Mg(2+)</name>
        <dbReference type="ChEBI" id="CHEBI:18420"/>
    </ligand>
</feature>
<dbReference type="InterPro" id="IPR005841">
    <property type="entry name" value="Alpha-D-phosphohexomutase_SF"/>
</dbReference>
<feature type="domain" description="Alpha-D-phosphohexomutase alpha/beta/alpha" evidence="9">
    <location>
        <begin position="2"/>
        <end position="134"/>
    </location>
</feature>
<evidence type="ECO:0000256" key="5">
    <source>
        <dbReference type="ARBA" id="ARBA00023235"/>
    </source>
</evidence>
<comment type="caution">
    <text evidence="12">The sequence shown here is derived from an EMBL/GenBank/DDBJ whole genome shotgun (WGS) entry which is preliminary data.</text>
</comment>
<feature type="active site" description="Phosphoserine intermediate" evidence="6">
    <location>
        <position position="98"/>
    </location>
</feature>
<dbReference type="Pfam" id="PF02878">
    <property type="entry name" value="PGM_PMM_I"/>
    <property type="match status" value="1"/>
</dbReference>
<keyword evidence="2 6" id="KW-0597">Phosphoprotein</keyword>
<dbReference type="CDD" id="cd05802">
    <property type="entry name" value="GlmM"/>
    <property type="match status" value="1"/>
</dbReference>
<keyword evidence="4 6" id="KW-0460">Magnesium</keyword>
<evidence type="ECO:0000256" key="6">
    <source>
        <dbReference type="HAMAP-Rule" id="MF_01554"/>
    </source>
</evidence>
<reference evidence="12 13" key="1">
    <citation type="submission" date="2020-07" db="EMBL/GenBank/DDBJ databases">
        <title>Transfer of Campylobacter canadensis to the novel genus Avispirillum gen. nov., that also includes two novel species recovered from migratory waterfowl: Avispirillum anseris sp. nov. and Avispirillum brantae sp. nov.</title>
        <authorList>
            <person name="Miller W.G."/>
            <person name="Chapman M.H."/>
            <person name="Yee E."/>
            <person name="Inglis G.D."/>
        </authorList>
    </citation>
    <scope>NUCLEOTIDE SEQUENCE [LARGE SCALE GENOMIC DNA]</scope>
    <source>
        <strain evidence="12 13">L283</strain>
    </source>
</reference>
<feature type="domain" description="Alpha-D-phosphohexomutase alpha/beta/alpha" evidence="10">
    <location>
        <begin position="157"/>
        <end position="254"/>
    </location>
</feature>
<accession>A0ABS7WVM8</accession>
<dbReference type="Pfam" id="PF02879">
    <property type="entry name" value="PGM_PMM_II"/>
    <property type="match status" value="1"/>
</dbReference>
<feature type="binding site" evidence="6">
    <location>
        <position position="241"/>
    </location>
    <ligand>
        <name>Mg(2+)</name>
        <dbReference type="ChEBI" id="CHEBI:18420"/>
    </ligand>
</feature>
<sequence length="443" mass="49093">MIFGTDGIRGKAGEDLNIFKVIKSALAIGIYFKKSANTNKVIVGKDTRKSGYMIENAIVSALNSIGFNVYQIGPMPTPAVAFLSEDLRCDFAIMISASHNPYYDNGIKVFDANGLKLSEEAEKEINKLYNDEKELLSALATDANIGFAKRIDDVIGRYVVHIKNSFLKNHTLKNLRIVIDCANGAAYKVAPLVFNELGADVFCIGCEPNGVNINDNCGALHANTLAKEVKRLRADIGFAFDGDADRLVVVDEKGDIINGDVLIGVLAKHLNKYKKIKGIALTKMSNAGLLEFLQENNINYISTDVGDKYILKAMQENDFIFGAEQSGHIIFSEFAKTGDGIVAALQVASMLINNKKASEIFADIKLFPQVLCNLEIKEKIPLEKIKGINELKKDLEARKISYLFRYSGTEKLLRILLECKNEKELIKAKKECIEFFEARLKNE</sequence>
<feature type="binding site" evidence="6">
    <location>
        <position position="245"/>
    </location>
    <ligand>
        <name>Mg(2+)</name>
        <dbReference type="ChEBI" id="CHEBI:18420"/>
    </ligand>
</feature>
<evidence type="ECO:0000256" key="3">
    <source>
        <dbReference type="ARBA" id="ARBA00022723"/>
    </source>
</evidence>
<dbReference type="InterPro" id="IPR016055">
    <property type="entry name" value="A-D-PHexomutase_a/b/a-I/II/III"/>
</dbReference>
<name>A0ABS7WVM8_9BACT</name>
<evidence type="ECO:0000256" key="7">
    <source>
        <dbReference type="RuleBase" id="RU004326"/>
    </source>
</evidence>
<dbReference type="PROSITE" id="PS00710">
    <property type="entry name" value="PGM_PMM"/>
    <property type="match status" value="1"/>
</dbReference>
<dbReference type="HAMAP" id="MF_01554_B">
    <property type="entry name" value="GlmM_B"/>
    <property type="match status" value="1"/>
</dbReference>
<feature type="domain" description="Alpha-D-phosphohexomutase alpha/beta/alpha" evidence="11">
    <location>
        <begin position="258"/>
        <end position="363"/>
    </location>
</feature>
<dbReference type="InterPro" id="IPR005845">
    <property type="entry name" value="A-D-PHexomutase_a/b/a-II"/>
</dbReference>
<dbReference type="SUPFAM" id="SSF55957">
    <property type="entry name" value="Phosphoglucomutase, C-terminal domain"/>
    <property type="match status" value="1"/>
</dbReference>
<dbReference type="Gene3D" id="3.40.120.10">
    <property type="entry name" value="Alpha-D-Glucose-1,6-Bisphosphate, subunit A, domain 3"/>
    <property type="match status" value="3"/>
</dbReference>